<dbReference type="EMBL" id="SPPA01000025">
    <property type="protein sequence ID" value="TFV08323.1"/>
    <property type="molecule type" value="Genomic_DNA"/>
</dbReference>
<organism evidence="1 3">
    <name type="scientific">Muribacter muris</name>
    <dbReference type="NCBI Taxonomy" id="67855"/>
    <lineage>
        <taxon>Bacteria</taxon>
        <taxon>Pseudomonadati</taxon>
        <taxon>Pseudomonadota</taxon>
        <taxon>Gammaproteobacteria</taxon>
        <taxon>Pasteurellales</taxon>
        <taxon>Pasteurellaceae</taxon>
        <taxon>Muribacter</taxon>
    </lineage>
</organism>
<dbReference type="InterPro" id="IPR035093">
    <property type="entry name" value="RelE/ParE_toxin_dom_sf"/>
</dbReference>
<keyword evidence="3" id="KW-1185">Reference proteome</keyword>
<dbReference type="STRING" id="67855.RO21_00290"/>
<comment type="caution">
    <text evidence="1">The sequence shown here is derived from an EMBL/GenBank/DDBJ whole genome shotgun (WGS) entry which is preliminary data.</text>
</comment>
<dbReference type="AlphaFoldDB" id="A0A0J5S6K8"/>
<name>A0A0J5S6K8_9PAST</name>
<dbReference type="RefSeq" id="WP_047975804.1">
    <property type="nucleotide sequence ID" value="NZ_JADGLC010000025.1"/>
</dbReference>
<dbReference type="EMBL" id="JWIZ01000002">
    <property type="protein sequence ID" value="KMK52497.1"/>
    <property type="molecule type" value="Genomic_DNA"/>
</dbReference>
<protein>
    <submittedName>
        <fullName evidence="1">Cytotoxic translational repressor of toxin-antitoxin stability system</fullName>
    </submittedName>
    <submittedName>
        <fullName evidence="2">Type II toxin-antitoxin system RelE/ParE family toxin</fullName>
    </submittedName>
</protein>
<dbReference type="Proteomes" id="UP000297396">
    <property type="component" value="Unassembled WGS sequence"/>
</dbReference>
<evidence type="ECO:0000313" key="4">
    <source>
        <dbReference type="Proteomes" id="UP000297396"/>
    </source>
</evidence>
<gene>
    <name evidence="2" type="ORF">E4T80_10435</name>
    <name evidence="1" type="ORF">RO21_00290</name>
</gene>
<reference evidence="1 3" key="1">
    <citation type="submission" date="2014-12" db="EMBL/GenBank/DDBJ databases">
        <title>Reclassification of Actinobacillus muris as Muribacter muris.</title>
        <authorList>
            <person name="Christensen H."/>
            <person name="Nicklas W."/>
            <person name="Bisgaard M."/>
        </authorList>
    </citation>
    <scope>NUCLEOTIDE SEQUENCE [LARGE SCALE GENOMIC DNA]</scope>
    <source>
        <strain evidence="1 3">Ackerman80-443D</strain>
    </source>
</reference>
<proteinExistence type="predicted"/>
<dbReference type="Proteomes" id="UP000036270">
    <property type="component" value="Unassembled WGS sequence"/>
</dbReference>
<evidence type="ECO:0000313" key="1">
    <source>
        <dbReference type="EMBL" id="KMK52497.1"/>
    </source>
</evidence>
<dbReference type="SUPFAM" id="SSF143011">
    <property type="entry name" value="RelE-like"/>
    <property type="match status" value="1"/>
</dbReference>
<dbReference type="PATRIC" id="fig|67855.3.peg.496"/>
<sequence length="84" mass="10042">MKAIIFQKKALKQLRKIPTGADIRRKCSEELGKFPFCQNVKPLVNHQYMYRFRVGNYRVMFNLVGQTMNIISVEEVKKRDERTY</sequence>
<accession>A0A0J5S6K8</accession>
<evidence type="ECO:0000313" key="3">
    <source>
        <dbReference type="Proteomes" id="UP000036270"/>
    </source>
</evidence>
<dbReference type="OrthoDB" id="5570653at2"/>
<dbReference type="Gene3D" id="3.30.2310.20">
    <property type="entry name" value="RelE-like"/>
    <property type="match status" value="1"/>
</dbReference>
<reference evidence="2 4" key="2">
    <citation type="submission" date="2019-03" db="EMBL/GenBank/DDBJ databases">
        <title>Diversity of the mouse oral microbiome.</title>
        <authorList>
            <person name="Joseph S."/>
            <person name="Aduse-Opoku J."/>
            <person name="Curtis M."/>
            <person name="Wade W."/>
            <person name="Hashim A."/>
        </authorList>
    </citation>
    <scope>NUCLEOTIDE SEQUENCE [LARGE SCALE GENOMIC DNA]</scope>
    <source>
        <strain evidence="2 4">WT12</strain>
    </source>
</reference>
<evidence type="ECO:0000313" key="2">
    <source>
        <dbReference type="EMBL" id="TFV08323.1"/>
    </source>
</evidence>